<comment type="caution">
    <text evidence="2">The sequence shown here is derived from an EMBL/GenBank/DDBJ whole genome shotgun (WGS) entry which is preliminary data.</text>
</comment>
<sequence>MMRSRTVRIPKKELYRLLDTIDHTLDNDGNYEELTDAFEAKLIHVSQILRDYLFIPKKSSKVNLSKWIKKQKQRSLPHYVTIVDFEHSRIKTRLFPTYTDAYIFFTKEKSCILDTVRFKEDIFTNTGTELSTPIYDMKLGTETEGGL</sequence>
<evidence type="ECO:0000313" key="2">
    <source>
        <dbReference type="EMBL" id="MBC1491069.1"/>
    </source>
</evidence>
<evidence type="ECO:0000313" key="1">
    <source>
        <dbReference type="EMBL" id="MBC1491016.1"/>
    </source>
</evidence>
<gene>
    <name evidence="1" type="ORF">HCI99_04175</name>
    <name evidence="2" type="ORF">HCI99_04460</name>
</gene>
<dbReference type="EMBL" id="JAASTX010000004">
    <property type="protein sequence ID" value="MBC1491069.1"/>
    <property type="molecule type" value="Genomic_DNA"/>
</dbReference>
<dbReference type="RefSeq" id="WP_185416948.1">
    <property type="nucleotide sequence ID" value="NZ_JAASTX010000004.1"/>
</dbReference>
<accession>A0A7X0XBH4</accession>
<proteinExistence type="predicted"/>
<name>A0A7X0XBH4_9LIST</name>
<organism evidence="2 3">
    <name type="scientific">Listeria booriae</name>
    <dbReference type="NCBI Taxonomy" id="1552123"/>
    <lineage>
        <taxon>Bacteria</taxon>
        <taxon>Bacillati</taxon>
        <taxon>Bacillota</taxon>
        <taxon>Bacilli</taxon>
        <taxon>Bacillales</taxon>
        <taxon>Listeriaceae</taxon>
        <taxon>Listeria</taxon>
    </lineage>
</organism>
<dbReference type="AlphaFoldDB" id="A0A7X0XBH4"/>
<reference evidence="2 3" key="1">
    <citation type="submission" date="2020-03" db="EMBL/GenBank/DDBJ databases">
        <title>Soil Listeria distribution.</title>
        <authorList>
            <person name="Liao J."/>
            <person name="Wiedmann M."/>
        </authorList>
    </citation>
    <scope>NUCLEOTIDE SEQUENCE [LARGE SCALE GENOMIC DNA]</scope>
    <source>
        <strain evidence="2 3">FSL L7-1547</strain>
    </source>
</reference>
<dbReference type="Proteomes" id="UP000533953">
    <property type="component" value="Unassembled WGS sequence"/>
</dbReference>
<evidence type="ECO:0000313" key="3">
    <source>
        <dbReference type="Proteomes" id="UP000533953"/>
    </source>
</evidence>
<protein>
    <submittedName>
        <fullName evidence="2">Uncharacterized protein</fullName>
    </submittedName>
</protein>
<dbReference type="EMBL" id="JAASTX010000004">
    <property type="protein sequence ID" value="MBC1491016.1"/>
    <property type="molecule type" value="Genomic_DNA"/>
</dbReference>